<organism evidence="5 6">
    <name type="scientific">Methylobacterium isbiliense</name>
    <dbReference type="NCBI Taxonomy" id="315478"/>
    <lineage>
        <taxon>Bacteria</taxon>
        <taxon>Pseudomonadati</taxon>
        <taxon>Pseudomonadota</taxon>
        <taxon>Alphaproteobacteria</taxon>
        <taxon>Hyphomicrobiales</taxon>
        <taxon>Methylobacteriaceae</taxon>
        <taxon>Methylobacterium</taxon>
    </lineage>
</organism>
<dbReference type="SUPFAM" id="SSF52833">
    <property type="entry name" value="Thioredoxin-like"/>
    <property type="match status" value="1"/>
</dbReference>
<dbReference type="InterPro" id="IPR000889">
    <property type="entry name" value="Glutathione_peroxidase"/>
</dbReference>
<keyword evidence="6" id="KW-1185">Reference proteome</keyword>
<dbReference type="InterPro" id="IPR029759">
    <property type="entry name" value="GPX_AS"/>
</dbReference>
<dbReference type="PANTHER" id="PTHR11592:SF78">
    <property type="entry name" value="GLUTATHIONE PEROXIDASE"/>
    <property type="match status" value="1"/>
</dbReference>
<reference evidence="5" key="2">
    <citation type="submission" date="2021-08" db="EMBL/GenBank/DDBJ databases">
        <authorList>
            <person name="Tani A."/>
            <person name="Ola A."/>
            <person name="Ogura Y."/>
            <person name="Katsura K."/>
            <person name="Hayashi T."/>
        </authorList>
    </citation>
    <scope>NUCLEOTIDE SEQUENCE</scope>
    <source>
        <strain evidence="5">DSM 17168</strain>
    </source>
</reference>
<protein>
    <recommendedName>
        <fullName evidence="4">Glutathione peroxidase</fullName>
    </recommendedName>
</protein>
<evidence type="ECO:0000313" key="5">
    <source>
        <dbReference type="EMBL" id="GJE00004.1"/>
    </source>
</evidence>
<gene>
    <name evidence="5" type="primary">bsaA</name>
    <name evidence="5" type="ORF">GMJLKIPL_1921</name>
</gene>
<dbReference type="PROSITE" id="PS00763">
    <property type="entry name" value="GLUTATHIONE_PEROXID_2"/>
    <property type="match status" value="1"/>
</dbReference>
<dbReference type="RefSeq" id="WP_238234886.1">
    <property type="nucleotide sequence ID" value="NZ_BPQQ01000022.1"/>
</dbReference>
<evidence type="ECO:0000313" key="6">
    <source>
        <dbReference type="Proteomes" id="UP001055153"/>
    </source>
</evidence>
<comment type="similarity">
    <text evidence="1 4">Belongs to the glutathione peroxidase family.</text>
</comment>
<dbReference type="PRINTS" id="PR01011">
    <property type="entry name" value="GLUTPROXDASE"/>
</dbReference>
<proteinExistence type="inferred from homology"/>
<comment type="caution">
    <text evidence="5">The sequence shown here is derived from an EMBL/GenBank/DDBJ whole genome shotgun (WGS) entry which is preliminary data.</text>
</comment>
<keyword evidence="3 4" id="KW-0560">Oxidoreductase</keyword>
<dbReference type="PIRSF" id="PIRSF000303">
    <property type="entry name" value="Glutathion_perox"/>
    <property type="match status" value="1"/>
</dbReference>
<dbReference type="GO" id="GO:0004601">
    <property type="term" value="F:peroxidase activity"/>
    <property type="evidence" value="ECO:0007669"/>
    <property type="project" value="UniProtKB-KW"/>
</dbReference>
<keyword evidence="2 4" id="KW-0575">Peroxidase</keyword>
<evidence type="ECO:0000256" key="1">
    <source>
        <dbReference type="ARBA" id="ARBA00006926"/>
    </source>
</evidence>
<sequence>MTTIYDFSPAGADGIPHPLSDYSDKVLLIVNTASRCGFTPQYEGLETLWRKYRSAGLVVLAFPCNQFGAQEPGTSDEIARFCTMNYAVTFPILAKIDVNGPKAEPLYGYLKQERPGLFGSRAIKWNFTKFLVGRNGRVLARYSPRTTPTALERDVTAALGGG</sequence>
<dbReference type="EMBL" id="BPQQ01000022">
    <property type="protein sequence ID" value="GJE00004.1"/>
    <property type="molecule type" value="Genomic_DNA"/>
</dbReference>
<dbReference type="Pfam" id="PF00255">
    <property type="entry name" value="GSHPx"/>
    <property type="match status" value="1"/>
</dbReference>
<dbReference type="CDD" id="cd00340">
    <property type="entry name" value="GSH_Peroxidase"/>
    <property type="match status" value="1"/>
</dbReference>
<evidence type="ECO:0000256" key="2">
    <source>
        <dbReference type="ARBA" id="ARBA00022559"/>
    </source>
</evidence>
<dbReference type="Gene3D" id="3.40.30.10">
    <property type="entry name" value="Glutaredoxin"/>
    <property type="match status" value="1"/>
</dbReference>
<name>A0ABQ4SBX0_9HYPH</name>
<dbReference type="PANTHER" id="PTHR11592">
    <property type="entry name" value="GLUTATHIONE PEROXIDASE"/>
    <property type="match status" value="1"/>
</dbReference>
<dbReference type="InterPro" id="IPR029760">
    <property type="entry name" value="GPX_CS"/>
</dbReference>
<dbReference type="PROSITE" id="PS51355">
    <property type="entry name" value="GLUTATHIONE_PEROXID_3"/>
    <property type="match status" value="1"/>
</dbReference>
<accession>A0ABQ4SBX0</accession>
<dbReference type="InterPro" id="IPR036249">
    <property type="entry name" value="Thioredoxin-like_sf"/>
</dbReference>
<evidence type="ECO:0000256" key="3">
    <source>
        <dbReference type="ARBA" id="ARBA00023002"/>
    </source>
</evidence>
<dbReference type="PROSITE" id="PS00460">
    <property type="entry name" value="GLUTATHIONE_PEROXID_1"/>
    <property type="match status" value="1"/>
</dbReference>
<evidence type="ECO:0000256" key="4">
    <source>
        <dbReference type="RuleBase" id="RU000499"/>
    </source>
</evidence>
<reference evidence="5" key="1">
    <citation type="journal article" date="2021" name="Front. Microbiol.">
        <title>Comprehensive Comparative Genomics and Phenotyping of Methylobacterium Species.</title>
        <authorList>
            <person name="Alessa O."/>
            <person name="Ogura Y."/>
            <person name="Fujitani Y."/>
            <person name="Takami H."/>
            <person name="Hayashi T."/>
            <person name="Sahin N."/>
            <person name="Tani A."/>
        </authorList>
    </citation>
    <scope>NUCLEOTIDE SEQUENCE</scope>
    <source>
        <strain evidence="5">DSM 17168</strain>
    </source>
</reference>
<dbReference type="Proteomes" id="UP001055153">
    <property type="component" value="Unassembled WGS sequence"/>
</dbReference>